<comment type="caution">
    <text evidence="4">The sequence shown here is derived from an EMBL/GenBank/DDBJ whole genome shotgun (WGS) entry which is preliminary data.</text>
</comment>
<dbReference type="Gene3D" id="1.25.40.10">
    <property type="entry name" value="Tetratricopeptide repeat domain"/>
    <property type="match status" value="1"/>
</dbReference>
<organism evidence="4 5">
    <name type="scientific">Amycolatopsis decaplanina DSM 44594</name>
    <dbReference type="NCBI Taxonomy" id="1284240"/>
    <lineage>
        <taxon>Bacteria</taxon>
        <taxon>Bacillati</taxon>
        <taxon>Actinomycetota</taxon>
        <taxon>Actinomycetes</taxon>
        <taxon>Pseudonocardiales</taxon>
        <taxon>Pseudonocardiaceae</taxon>
        <taxon>Amycolatopsis</taxon>
    </lineage>
</organism>
<dbReference type="GO" id="GO:0006355">
    <property type="term" value="P:regulation of DNA-templated transcription"/>
    <property type="evidence" value="ECO:0007669"/>
    <property type="project" value="TreeGrafter"/>
</dbReference>
<gene>
    <name evidence="4" type="ORF">H074_36089</name>
</gene>
<dbReference type="SMART" id="SM01043">
    <property type="entry name" value="BTAD"/>
    <property type="match status" value="1"/>
</dbReference>
<evidence type="ECO:0000313" key="4">
    <source>
        <dbReference type="EMBL" id="EME51719.1"/>
    </source>
</evidence>
<dbReference type="GO" id="GO:0003677">
    <property type="term" value="F:DNA binding"/>
    <property type="evidence" value="ECO:0007669"/>
    <property type="project" value="TreeGrafter"/>
</dbReference>
<feature type="domain" description="Bacterial transcriptional activator" evidence="3">
    <location>
        <begin position="267"/>
        <end position="409"/>
    </location>
</feature>
<keyword evidence="1" id="KW-0805">Transcription regulation</keyword>
<dbReference type="SUPFAM" id="SSF48452">
    <property type="entry name" value="TPR-like"/>
    <property type="match status" value="1"/>
</dbReference>
<evidence type="ECO:0000256" key="1">
    <source>
        <dbReference type="ARBA" id="ARBA00023015"/>
    </source>
</evidence>
<dbReference type="Gene3D" id="1.10.10.10">
    <property type="entry name" value="Winged helix-like DNA-binding domain superfamily/Winged helix DNA-binding domain"/>
    <property type="match status" value="1"/>
</dbReference>
<keyword evidence="5" id="KW-1185">Reference proteome</keyword>
<protein>
    <recommendedName>
        <fullName evidence="3">Bacterial transcriptional activator domain-containing protein</fullName>
    </recommendedName>
</protein>
<dbReference type="PANTHER" id="PTHR35807">
    <property type="entry name" value="TRANSCRIPTIONAL REGULATOR REDD-RELATED"/>
    <property type="match status" value="1"/>
</dbReference>
<evidence type="ECO:0000313" key="5">
    <source>
        <dbReference type="Proteomes" id="UP000054226"/>
    </source>
</evidence>
<dbReference type="PATRIC" id="fig|1284240.4.peg.7369"/>
<keyword evidence="2" id="KW-0804">Transcription</keyword>
<dbReference type="Proteomes" id="UP000054226">
    <property type="component" value="Unassembled WGS sequence"/>
</dbReference>
<sequence>MVNLAELGTLTLDGAIEEAEPVLLAMAWELATSTWSGSVPVTLIGFGRSTADHNPDRFRHFTSVDEFSKADATPPSVVLSAEPFDVKQRECLAAVVAASTAASDGWRLDVSTKSTLIDDLGIEVEFQRLTVDQAEELVATLTAEVKAEQMPANDSPNVPAEPPSATGPELRLLGPVGLHNVDPTKVEGKKINRLTELAAFLLLHPGATAEEISRQLGTDTRPWSPATRQGYISRLRTWLGHDENGDLYLPNIEVNGGGYHLSKSMNSDWHRFRQLVGSGPNRDVSDRRARLEAALELVTGMPFSSIGPGRYAWNSWHQREMIDAIVDAAHMLAEICQQDGDLPAARRAILRGLLAEPVSELLYRDLLRVEHRAGNRTAVKDAAGKLADIAAALDVDLDEETATLVDTLLGSGEGRLTRHLHCTHPNTSR</sequence>
<dbReference type="InterPro" id="IPR051677">
    <property type="entry name" value="AfsR-DnrI-RedD_regulator"/>
</dbReference>
<reference evidence="4 5" key="1">
    <citation type="journal article" date="2013" name="Genome Announc.">
        <title>Draft Genome Sequence of Amycolatopsis decaplanina Strain DSM 44594T.</title>
        <authorList>
            <person name="Kaur N."/>
            <person name="Kumar S."/>
            <person name="Bala M."/>
            <person name="Raghava G.P."/>
            <person name="Mayilraj S."/>
        </authorList>
    </citation>
    <scope>NUCLEOTIDE SEQUENCE [LARGE SCALE GENOMIC DNA]</scope>
    <source>
        <strain evidence="4 5">DSM 44594</strain>
    </source>
</reference>
<dbReference type="EMBL" id="AOHO01000078">
    <property type="protein sequence ID" value="EME51719.1"/>
    <property type="molecule type" value="Genomic_DNA"/>
</dbReference>
<dbReference type="InterPro" id="IPR011990">
    <property type="entry name" value="TPR-like_helical_dom_sf"/>
</dbReference>
<dbReference type="AlphaFoldDB" id="M2YTP9"/>
<proteinExistence type="predicted"/>
<evidence type="ECO:0000259" key="3">
    <source>
        <dbReference type="SMART" id="SM01043"/>
    </source>
</evidence>
<name>M2YTP9_9PSEU</name>
<dbReference type="InterPro" id="IPR036388">
    <property type="entry name" value="WH-like_DNA-bd_sf"/>
</dbReference>
<dbReference type="InterPro" id="IPR005158">
    <property type="entry name" value="BTAD"/>
</dbReference>
<evidence type="ECO:0000256" key="2">
    <source>
        <dbReference type="ARBA" id="ARBA00023163"/>
    </source>
</evidence>
<accession>M2YTP9</accession>
<dbReference type="PANTHER" id="PTHR35807:SF1">
    <property type="entry name" value="TRANSCRIPTIONAL REGULATOR REDD"/>
    <property type="match status" value="1"/>
</dbReference>